<protein>
    <recommendedName>
        <fullName evidence="5">Integral membrane protein</fullName>
    </recommendedName>
</protein>
<evidence type="ECO:0000313" key="3">
    <source>
        <dbReference type="EMBL" id="GAA3157702.1"/>
    </source>
</evidence>
<feature type="compositionally biased region" description="Pro residues" evidence="1">
    <location>
        <begin position="175"/>
        <end position="189"/>
    </location>
</feature>
<evidence type="ECO:0008006" key="5">
    <source>
        <dbReference type="Google" id="ProtNLM"/>
    </source>
</evidence>
<keyword evidence="2" id="KW-0472">Membrane</keyword>
<name>A0ABP6NTF3_9ACTN</name>
<keyword evidence="4" id="KW-1185">Reference proteome</keyword>
<feature type="region of interest" description="Disordered" evidence="1">
    <location>
        <begin position="156"/>
        <end position="194"/>
    </location>
</feature>
<dbReference type="EMBL" id="BAAAUT010000056">
    <property type="protein sequence ID" value="GAA3157702.1"/>
    <property type="molecule type" value="Genomic_DNA"/>
</dbReference>
<evidence type="ECO:0000256" key="2">
    <source>
        <dbReference type="SAM" id="Phobius"/>
    </source>
</evidence>
<feature type="transmembrane region" description="Helical" evidence="2">
    <location>
        <begin position="236"/>
        <end position="254"/>
    </location>
</feature>
<feature type="region of interest" description="Disordered" evidence="1">
    <location>
        <begin position="90"/>
        <end position="141"/>
    </location>
</feature>
<accession>A0ABP6NTF3</accession>
<reference evidence="4" key="1">
    <citation type="journal article" date="2019" name="Int. J. Syst. Evol. Microbiol.">
        <title>The Global Catalogue of Microorganisms (GCM) 10K type strain sequencing project: providing services to taxonomists for standard genome sequencing and annotation.</title>
        <authorList>
            <consortium name="The Broad Institute Genomics Platform"/>
            <consortium name="The Broad Institute Genome Sequencing Center for Infectious Disease"/>
            <person name="Wu L."/>
            <person name="Ma J."/>
        </authorList>
    </citation>
    <scope>NUCLEOTIDE SEQUENCE [LARGE SCALE GENOMIC DNA]</scope>
    <source>
        <strain evidence="4">JCM 9373</strain>
    </source>
</reference>
<evidence type="ECO:0000256" key="1">
    <source>
        <dbReference type="SAM" id="MobiDB-lite"/>
    </source>
</evidence>
<evidence type="ECO:0000313" key="4">
    <source>
        <dbReference type="Proteomes" id="UP001500320"/>
    </source>
</evidence>
<feature type="compositionally biased region" description="Pro residues" evidence="1">
    <location>
        <begin position="109"/>
        <end position="124"/>
    </location>
</feature>
<comment type="caution">
    <text evidence="3">The sequence shown here is derived from an EMBL/GenBank/DDBJ whole genome shotgun (WGS) entry which is preliminary data.</text>
</comment>
<sequence>MRSGKGLAGGGAAGEDGGVIERADQLVLEYVSRAADAAHGVLRQDQRLDFVRRLRERIDAERRGADSPAAVAKVLAGFGDPVALVRREARRLSEEAAPPPADRAENPAPAAPPPVPPAPPPVPPASARRGREVPPEAARSREEALRWLADHGPGARPVRRPGIVRRAGPWRRTSVPPPGPAGPGEPWSPPGGAARNRLDAVEVLAAHRHETAGVAVLVLAGLLVPLAPVPVGIVPLPLLVWAAGALVVLSAPGWERADRVAGVAAPVLSYTAGGALVALVRSGGGSDRTVAEFFDVSGPMFVLGTAAGVFRLVRRLLDPPLPDPGRSRPGRSR</sequence>
<feature type="transmembrane region" description="Helical" evidence="2">
    <location>
        <begin position="260"/>
        <end position="281"/>
    </location>
</feature>
<keyword evidence="2" id="KW-0812">Transmembrane</keyword>
<proteinExistence type="predicted"/>
<organism evidence="3 4">
    <name type="scientific">Planomonospora alba</name>
    <dbReference type="NCBI Taxonomy" id="161354"/>
    <lineage>
        <taxon>Bacteria</taxon>
        <taxon>Bacillati</taxon>
        <taxon>Actinomycetota</taxon>
        <taxon>Actinomycetes</taxon>
        <taxon>Streptosporangiales</taxon>
        <taxon>Streptosporangiaceae</taxon>
        <taxon>Planomonospora</taxon>
    </lineage>
</organism>
<feature type="compositionally biased region" description="Basic and acidic residues" evidence="1">
    <location>
        <begin position="129"/>
        <end position="141"/>
    </location>
</feature>
<gene>
    <name evidence="3" type="ORF">GCM10010466_55610</name>
</gene>
<feature type="transmembrane region" description="Helical" evidence="2">
    <location>
        <begin position="293"/>
        <end position="313"/>
    </location>
</feature>
<dbReference type="Proteomes" id="UP001500320">
    <property type="component" value="Unassembled WGS sequence"/>
</dbReference>
<keyword evidence="2" id="KW-1133">Transmembrane helix</keyword>